<organism evidence="3 4">
    <name type="scientific">Actinoplanes nipponensis</name>
    <dbReference type="NCBI Taxonomy" id="135950"/>
    <lineage>
        <taxon>Bacteria</taxon>
        <taxon>Bacillati</taxon>
        <taxon>Actinomycetota</taxon>
        <taxon>Actinomycetes</taxon>
        <taxon>Micromonosporales</taxon>
        <taxon>Micromonosporaceae</taxon>
        <taxon>Actinoplanes</taxon>
    </lineage>
</organism>
<name>A0A919JDQ6_9ACTN</name>
<dbReference type="Proteomes" id="UP000647172">
    <property type="component" value="Unassembled WGS sequence"/>
</dbReference>
<protein>
    <recommendedName>
        <fullName evidence="2">HTH cro/C1-type domain-containing protein</fullName>
    </recommendedName>
</protein>
<sequence>MRRLRVARRLTQEELAERAGLSSRSVGEIERGRGRSPRLRTVKLLATALELTAEEQAEFLDAGRAAGWAARTGPADGPHRAAPDGPASPPGPPSPPGPAPAQLPMDVADFVGRERELARLDALLAVAAERPTAVVVGVLSGPAGVGKTALAIHWAQRVRDAFPDGQLYVNLRGFDPGGTPLGPADAIRGFLDAFAVPPRQIPAAPAAQVSLYRTVAADRRLLVILDNAADADQVRPLLPGGPGALVLVTSRDTLAGLVVADGARPLAVDLPEPAEARRLFERRALAGRPGAEPAAVDRIVARCARLPLALAIVAARAALHPRLSLSALADELDRSAGSLDGFAGPDHLTDVRAVLSWSYRALGPPAARLFRFLGLHPGPDVTAGAAAALTGTSVRQARLALAELARLQLATEHAPGRYALHDLLRSYSGELVRAAEPEPERRNAVRRLLDHHLHTAQCADRLVHTHRPPVALDPAAEGVTGDRLPDRDAALAWYAAERAVLLALIARAEADGFDRHAWRLVATVADFLSGQGHWQEMISAHEIALRAARRLGDGAGKAHAHRMLGRAYAIQGHPDAYEHLTRALDLFHDIGDLGGAGLTHRNLAWMFEQEGHDRTSLHHNEQALALFRQAGSLVGEARALNAVGWDHARLGDHRQTLAHCGRAIPLLERLGDRHGAAVTWDSLGYAHHHLGELDEAAACFGRALAALGETGDRYNRAEILVHLGDTRHSAGDHDGARGCWRQALDILDELGHPDADRVRTALHSAHHRGVHP</sequence>
<evidence type="ECO:0000313" key="3">
    <source>
        <dbReference type="EMBL" id="GIE47311.1"/>
    </source>
</evidence>
<dbReference type="RefSeq" id="WP_203765197.1">
    <property type="nucleotide sequence ID" value="NZ_BAAAYJ010000003.1"/>
</dbReference>
<feature type="region of interest" description="Disordered" evidence="1">
    <location>
        <begin position="16"/>
        <end position="37"/>
    </location>
</feature>
<dbReference type="Gene3D" id="1.25.40.10">
    <property type="entry name" value="Tetratricopeptide repeat domain"/>
    <property type="match status" value="1"/>
</dbReference>
<comment type="caution">
    <text evidence="3">The sequence shown here is derived from an EMBL/GenBank/DDBJ whole genome shotgun (WGS) entry which is preliminary data.</text>
</comment>
<dbReference type="EMBL" id="BOMQ01000010">
    <property type="protein sequence ID" value="GIE47311.1"/>
    <property type="molecule type" value="Genomic_DNA"/>
</dbReference>
<dbReference type="Gene3D" id="3.40.50.300">
    <property type="entry name" value="P-loop containing nucleotide triphosphate hydrolases"/>
    <property type="match status" value="1"/>
</dbReference>
<feature type="compositionally biased region" description="Pro residues" evidence="1">
    <location>
        <begin position="86"/>
        <end position="101"/>
    </location>
</feature>
<gene>
    <name evidence="3" type="ORF">Ani05nite_08450</name>
</gene>
<dbReference type="PANTHER" id="PTHR47691">
    <property type="entry name" value="REGULATOR-RELATED"/>
    <property type="match status" value="1"/>
</dbReference>
<dbReference type="PRINTS" id="PR00364">
    <property type="entry name" value="DISEASERSIST"/>
</dbReference>
<dbReference type="InterPro" id="IPR027417">
    <property type="entry name" value="P-loop_NTPase"/>
</dbReference>
<dbReference type="AlphaFoldDB" id="A0A919JDQ6"/>
<dbReference type="PROSITE" id="PS50943">
    <property type="entry name" value="HTH_CROC1"/>
    <property type="match status" value="1"/>
</dbReference>
<dbReference type="PANTHER" id="PTHR47691:SF3">
    <property type="entry name" value="HTH-TYPE TRANSCRIPTIONAL REGULATOR RV0890C-RELATED"/>
    <property type="match status" value="1"/>
</dbReference>
<dbReference type="SUPFAM" id="SSF47413">
    <property type="entry name" value="lambda repressor-like DNA-binding domains"/>
    <property type="match status" value="1"/>
</dbReference>
<dbReference type="Pfam" id="PF01381">
    <property type="entry name" value="HTH_3"/>
    <property type="match status" value="1"/>
</dbReference>
<dbReference type="SMART" id="SM00530">
    <property type="entry name" value="HTH_XRE"/>
    <property type="match status" value="1"/>
</dbReference>
<dbReference type="GO" id="GO:0003677">
    <property type="term" value="F:DNA binding"/>
    <property type="evidence" value="ECO:0007669"/>
    <property type="project" value="InterPro"/>
</dbReference>
<dbReference type="InterPro" id="IPR019734">
    <property type="entry name" value="TPR_rpt"/>
</dbReference>
<evidence type="ECO:0000259" key="2">
    <source>
        <dbReference type="PROSITE" id="PS50943"/>
    </source>
</evidence>
<dbReference type="InterPro" id="IPR001387">
    <property type="entry name" value="Cro/C1-type_HTH"/>
</dbReference>
<dbReference type="SUPFAM" id="SSF52540">
    <property type="entry name" value="P-loop containing nucleoside triphosphate hydrolases"/>
    <property type="match status" value="1"/>
</dbReference>
<keyword evidence="4" id="KW-1185">Reference proteome</keyword>
<dbReference type="SUPFAM" id="SSF48452">
    <property type="entry name" value="TPR-like"/>
    <property type="match status" value="2"/>
</dbReference>
<feature type="region of interest" description="Disordered" evidence="1">
    <location>
        <begin position="69"/>
        <end position="104"/>
    </location>
</feature>
<dbReference type="CDD" id="cd00093">
    <property type="entry name" value="HTH_XRE"/>
    <property type="match status" value="1"/>
</dbReference>
<evidence type="ECO:0000313" key="4">
    <source>
        <dbReference type="Proteomes" id="UP000647172"/>
    </source>
</evidence>
<feature type="domain" description="HTH cro/C1-type" evidence="2">
    <location>
        <begin position="1"/>
        <end position="56"/>
    </location>
</feature>
<dbReference type="Gene3D" id="1.10.260.40">
    <property type="entry name" value="lambda repressor-like DNA-binding domains"/>
    <property type="match status" value="1"/>
</dbReference>
<dbReference type="InterPro" id="IPR011990">
    <property type="entry name" value="TPR-like_helical_dom_sf"/>
</dbReference>
<dbReference type="Pfam" id="PF13424">
    <property type="entry name" value="TPR_12"/>
    <property type="match status" value="1"/>
</dbReference>
<proteinExistence type="predicted"/>
<reference evidence="3" key="1">
    <citation type="submission" date="2021-01" db="EMBL/GenBank/DDBJ databases">
        <title>Whole genome shotgun sequence of Actinoplanes nipponensis NBRC 14063.</title>
        <authorList>
            <person name="Komaki H."/>
            <person name="Tamura T."/>
        </authorList>
    </citation>
    <scope>NUCLEOTIDE SEQUENCE</scope>
    <source>
        <strain evidence="3">NBRC 14063</strain>
    </source>
</reference>
<accession>A0A919JDQ6</accession>
<dbReference type="SMART" id="SM00028">
    <property type="entry name" value="TPR"/>
    <property type="match status" value="5"/>
</dbReference>
<evidence type="ECO:0000256" key="1">
    <source>
        <dbReference type="SAM" id="MobiDB-lite"/>
    </source>
</evidence>
<dbReference type="InterPro" id="IPR010982">
    <property type="entry name" value="Lambda_DNA-bd_dom_sf"/>
</dbReference>